<dbReference type="Pfam" id="PF20242">
    <property type="entry name" value="Emfourin"/>
    <property type="match status" value="1"/>
</dbReference>
<dbReference type="AlphaFoldDB" id="A0A918FDF7"/>
<gene>
    <name evidence="1" type="ORF">GCM10010196_28800</name>
</gene>
<evidence type="ECO:0000313" key="2">
    <source>
        <dbReference type="Proteomes" id="UP000610303"/>
    </source>
</evidence>
<keyword evidence="2" id="KW-1185">Reference proteome</keyword>
<protein>
    <submittedName>
        <fullName evidence="1">Uncharacterized protein</fullName>
    </submittedName>
</protein>
<dbReference type="InterPro" id="IPR049457">
    <property type="entry name" value="Emfourin"/>
</dbReference>
<reference evidence="1" key="2">
    <citation type="submission" date="2020-09" db="EMBL/GenBank/DDBJ databases">
        <authorList>
            <person name="Sun Q."/>
            <person name="Ohkuma M."/>
        </authorList>
    </citation>
    <scope>NUCLEOTIDE SEQUENCE</scope>
    <source>
        <strain evidence="1">JCM 3346</strain>
    </source>
</reference>
<sequence>MDVIVQRSGGLAGLRLTWQVEVDAQPDRDDWVLLLDELPWHEVPAAPPEPDRYVYRISCPPNEVELAERQLTGPWQQLVERVRQTASPQRGGAPRRPGR</sequence>
<evidence type="ECO:0000313" key="1">
    <source>
        <dbReference type="EMBL" id="GGR33028.1"/>
    </source>
</evidence>
<dbReference type="EMBL" id="BMRJ01000003">
    <property type="protein sequence ID" value="GGR33028.1"/>
    <property type="molecule type" value="Genomic_DNA"/>
</dbReference>
<reference evidence="1" key="1">
    <citation type="journal article" date="2014" name="Int. J. Syst. Evol. Microbiol.">
        <title>Complete genome sequence of Corynebacterium casei LMG S-19264T (=DSM 44701T), isolated from a smear-ripened cheese.</title>
        <authorList>
            <consortium name="US DOE Joint Genome Institute (JGI-PGF)"/>
            <person name="Walter F."/>
            <person name="Albersmeier A."/>
            <person name="Kalinowski J."/>
            <person name="Ruckert C."/>
        </authorList>
    </citation>
    <scope>NUCLEOTIDE SEQUENCE</scope>
    <source>
        <strain evidence="1">JCM 3346</strain>
    </source>
</reference>
<proteinExistence type="predicted"/>
<dbReference type="Proteomes" id="UP000610303">
    <property type="component" value="Unassembled WGS sequence"/>
</dbReference>
<organism evidence="1 2">
    <name type="scientific">Agromyces mediolanus</name>
    <name type="common">Corynebacterium mediolanum</name>
    <dbReference type="NCBI Taxonomy" id="41986"/>
    <lineage>
        <taxon>Bacteria</taxon>
        <taxon>Bacillati</taxon>
        <taxon>Actinomycetota</taxon>
        <taxon>Actinomycetes</taxon>
        <taxon>Micrococcales</taxon>
        <taxon>Microbacteriaceae</taxon>
        <taxon>Agromyces</taxon>
    </lineage>
</organism>
<name>A0A918FDF7_AGRME</name>
<dbReference type="RefSeq" id="WP_189086088.1">
    <property type="nucleotide sequence ID" value="NZ_BMRJ01000003.1"/>
</dbReference>
<comment type="caution">
    <text evidence="1">The sequence shown here is derived from an EMBL/GenBank/DDBJ whole genome shotgun (WGS) entry which is preliminary data.</text>
</comment>
<accession>A0A918FDF7</accession>